<evidence type="ECO:0000313" key="2">
    <source>
        <dbReference type="Proteomes" id="UP000823773"/>
    </source>
</evidence>
<proteinExistence type="predicted"/>
<evidence type="ECO:0000313" key="1">
    <source>
        <dbReference type="EMBL" id="MBP1873841.1"/>
    </source>
</evidence>
<dbReference type="EMBL" id="JAGGJR010000005">
    <property type="protein sequence ID" value="MBP1873841.1"/>
    <property type="molecule type" value="Genomic_DNA"/>
</dbReference>
<organism evidence="1 2">
    <name type="scientific">Ensifer adhaerens</name>
    <name type="common">Sinorhizobium morelense</name>
    <dbReference type="NCBI Taxonomy" id="106592"/>
    <lineage>
        <taxon>Bacteria</taxon>
        <taxon>Pseudomonadati</taxon>
        <taxon>Pseudomonadota</taxon>
        <taxon>Alphaproteobacteria</taxon>
        <taxon>Hyphomicrobiales</taxon>
        <taxon>Rhizobiaceae</taxon>
        <taxon>Sinorhizobium/Ensifer group</taxon>
        <taxon>Ensifer</taxon>
    </lineage>
</organism>
<reference evidence="1" key="1">
    <citation type="submission" date="2021-03" db="EMBL/GenBank/DDBJ databases">
        <title>Genomic Encyclopedia of Type Strains, Phase IV (KMG-IV): sequencing the most valuable type-strain genomes for metagenomic binning, comparative biology and taxonomic classification.</title>
        <authorList>
            <person name="Goeker M."/>
        </authorList>
    </citation>
    <scope>NUCLEOTIDE SEQUENCE</scope>
    <source>
        <strain evidence="1">DSM 18131</strain>
    </source>
</reference>
<accession>A0ACC5SY71</accession>
<protein>
    <submittedName>
        <fullName evidence="1">Uncharacterized protein YndB with AHSA1/START domain</fullName>
    </submittedName>
</protein>
<gene>
    <name evidence="1" type="ORF">J2Z19_003560</name>
</gene>
<dbReference type="Proteomes" id="UP000823773">
    <property type="component" value="Unassembled WGS sequence"/>
</dbReference>
<keyword evidence="2" id="KW-1185">Reference proteome</keyword>
<name>A0ACC5SY71_ENSAD</name>
<comment type="caution">
    <text evidence="1">The sequence shown here is derived from an EMBL/GenBank/DDBJ whole genome shotgun (WGS) entry which is preliminary data.</text>
</comment>
<sequence>MIAGPAAKPFENHARSCQCNSTNWLTICWSGRTFNQMVELKVPEMLFVFHPDHEPNAQERFWIARLDRLETVLRQRVPASAEGDGLTGLGQVNARSTRPHPTDAGLINPGPVDPSQKNRSTTNPRRRRQMNDLATLDAYGVLSQPDTLKLARLLPGPIERVWAYLTDSDLRRQWLASGEMEMKVGAPVELVWRNDELTNPPGERPAGFPDEHRMASQITELDPPRKLSISWTGSGDVSFELEPVGNKVLLTVTHRSIADRATMLMFGAGWHMHLDILAARATGTEPMPFWDGWSRLMKDYDQRLPA</sequence>